<evidence type="ECO:0000256" key="1">
    <source>
        <dbReference type="PROSITE-ProRule" id="PRU00276"/>
    </source>
</evidence>
<proteinExistence type="predicted"/>
<feature type="binding site" evidence="1">
    <location>
        <position position="369"/>
    </location>
    <ligand>
        <name>Zn(2+)</name>
        <dbReference type="ChEBI" id="CHEBI:29105"/>
        <note>catalytic</note>
    </ligand>
</feature>
<keyword evidence="1" id="KW-0862">Zinc</keyword>
<accession>A0ABD2WYH7</accession>
<feature type="active site" evidence="1">
    <location>
        <position position="366"/>
    </location>
</feature>
<keyword evidence="4" id="KW-1185">Reference proteome</keyword>
<comment type="caution">
    <text evidence="3">The sequence shown here is derived from an EMBL/GenBank/DDBJ whole genome shotgun (WGS) entry which is preliminary data.</text>
</comment>
<dbReference type="PANTHER" id="PTHR11905">
    <property type="entry name" value="ADAM A DISINTEGRIN AND METALLOPROTEASE DOMAIN"/>
    <property type="match status" value="1"/>
</dbReference>
<reference evidence="3 4" key="1">
    <citation type="journal article" date="2024" name="bioRxiv">
        <title>A reference genome for Trichogramma kaykai: A tiny desert-dwelling parasitoid wasp with competing sex-ratio distorters.</title>
        <authorList>
            <person name="Culotta J."/>
            <person name="Lindsey A.R."/>
        </authorList>
    </citation>
    <scope>NUCLEOTIDE SEQUENCE [LARGE SCALE GENOMIC DNA]</scope>
    <source>
        <strain evidence="3 4">KSX58</strain>
    </source>
</reference>
<feature type="binding site" evidence="1">
    <location>
        <position position="365"/>
    </location>
    <ligand>
        <name>Zn(2+)</name>
        <dbReference type="ChEBI" id="CHEBI:29105"/>
        <note>catalytic</note>
    </ligand>
</feature>
<name>A0ABD2WYH7_9HYME</name>
<sequence>MNPLLYLPVLYFLSCETASTKFDRQFTDEEALKIFHRHQDNIPNYHKTHLKTHSSNRAKRDVRPVEFEIDGETYRLNLQPIKYDVMSTDIPVWIAETDPNKPTGRTFKRVDPKSIKINGLVYQDAENAATLLAYYKNDYIHYDGIFGESSKSRVVRSILEKWYTREPMDHLIDSHVVYDVESKFKSHEDEELVKSMMHIKENVERLKEPLDVMYPKLLLVIEYELFKLFNEDVQELIRYQTLLWNAINLKYRSVESPKIKLVITGIVIAKDYTVFPYIYNARNETEMNSINHLKLLVGGAEYFKEVFPKELDFKNYDSSITLISSTYDTNGVAGSAFPGQICGDYYNIGFIGDDANFDGLFTAVHEIGHLLNLPHDGTVCKDKYNESIGHIMAPQTHWVEKYVWSKCSIAVLQDFASRKIAECTKFSRRTERP</sequence>
<organism evidence="3 4">
    <name type="scientific">Trichogramma kaykai</name>
    <dbReference type="NCBI Taxonomy" id="54128"/>
    <lineage>
        <taxon>Eukaryota</taxon>
        <taxon>Metazoa</taxon>
        <taxon>Ecdysozoa</taxon>
        <taxon>Arthropoda</taxon>
        <taxon>Hexapoda</taxon>
        <taxon>Insecta</taxon>
        <taxon>Pterygota</taxon>
        <taxon>Neoptera</taxon>
        <taxon>Endopterygota</taxon>
        <taxon>Hymenoptera</taxon>
        <taxon>Apocrita</taxon>
        <taxon>Proctotrupomorpha</taxon>
        <taxon>Chalcidoidea</taxon>
        <taxon>Trichogrammatidae</taxon>
        <taxon>Trichogramma</taxon>
    </lineage>
</organism>
<feature type="domain" description="Peptidase M12B" evidence="2">
    <location>
        <begin position="213"/>
        <end position="428"/>
    </location>
</feature>
<dbReference type="PROSITE" id="PS50215">
    <property type="entry name" value="ADAM_MEPRO"/>
    <property type="match status" value="1"/>
</dbReference>
<dbReference type="GO" id="GO:0046872">
    <property type="term" value="F:metal ion binding"/>
    <property type="evidence" value="ECO:0007669"/>
    <property type="project" value="UniProtKB-KW"/>
</dbReference>
<dbReference type="InterPro" id="IPR001590">
    <property type="entry name" value="Peptidase_M12B"/>
</dbReference>
<keyword evidence="1" id="KW-0479">Metal-binding</keyword>
<dbReference type="Gene3D" id="3.40.390.10">
    <property type="entry name" value="Collagenase (Catalytic Domain)"/>
    <property type="match status" value="1"/>
</dbReference>
<dbReference type="Proteomes" id="UP001627154">
    <property type="component" value="Unassembled WGS sequence"/>
</dbReference>
<comment type="caution">
    <text evidence="1">Lacks conserved residue(s) required for the propagation of feature annotation.</text>
</comment>
<protein>
    <recommendedName>
        <fullName evidence="2">Peptidase M12B domain-containing protein</fullName>
    </recommendedName>
</protein>
<dbReference type="PANTHER" id="PTHR11905:SF249">
    <property type="entry name" value="SOL NARAE, ISOFORM C"/>
    <property type="match status" value="1"/>
</dbReference>
<dbReference type="InterPro" id="IPR024079">
    <property type="entry name" value="MetalloPept_cat_dom_sf"/>
</dbReference>
<evidence type="ECO:0000313" key="3">
    <source>
        <dbReference type="EMBL" id="KAL3398046.1"/>
    </source>
</evidence>
<gene>
    <name evidence="3" type="ORF">TKK_008269</name>
</gene>
<dbReference type="SUPFAM" id="SSF55486">
    <property type="entry name" value="Metalloproteases ('zincins'), catalytic domain"/>
    <property type="match status" value="1"/>
</dbReference>
<feature type="binding site" evidence="1">
    <location>
        <position position="375"/>
    </location>
    <ligand>
        <name>Zn(2+)</name>
        <dbReference type="ChEBI" id="CHEBI:29105"/>
        <note>catalytic</note>
    </ligand>
</feature>
<evidence type="ECO:0000259" key="2">
    <source>
        <dbReference type="PROSITE" id="PS50215"/>
    </source>
</evidence>
<dbReference type="AlphaFoldDB" id="A0ABD2WYH7"/>
<evidence type="ECO:0000313" key="4">
    <source>
        <dbReference type="Proteomes" id="UP001627154"/>
    </source>
</evidence>
<dbReference type="Pfam" id="PF13582">
    <property type="entry name" value="Reprolysin_3"/>
    <property type="match status" value="1"/>
</dbReference>
<dbReference type="EMBL" id="JBJJXI010000060">
    <property type="protein sequence ID" value="KAL3398046.1"/>
    <property type="molecule type" value="Genomic_DNA"/>
</dbReference>